<feature type="chain" id="PRO_5046370117" description="ABC transporter permease" evidence="2">
    <location>
        <begin position="23"/>
        <end position="346"/>
    </location>
</feature>
<dbReference type="RefSeq" id="WP_311885091.1">
    <property type="nucleotide sequence ID" value="NZ_CP119391.1"/>
</dbReference>
<evidence type="ECO:0000313" key="4">
    <source>
        <dbReference type="Proteomes" id="UP001301869"/>
    </source>
</evidence>
<proteinExistence type="predicted"/>
<dbReference type="Proteomes" id="UP001301869">
    <property type="component" value="Chromosome"/>
</dbReference>
<evidence type="ECO:0000313" key="3">
    <source>
        <dbReference type="EMBL" id="WNK21134.1"/>
    </source>
</evidence>
<feature type="compositionally biased region" description="Low complexity" evidence="1">
    <location>
        <begin position="205"/>
        <end position="238"/>
    </location>
</feature>
<evidence type="ECO:0008006" key="5">
    <source>
        <dbReference type="Google" id="ProtNLM"/>
    </source>
</evidence>
<evidence type="ECO:0000256" key="1">
    <source>
        <dbReference type="SAM" id="MobiDB-lite"/>
    </source>
</evidence>
<reference evidence="3 4" key="1">
    <citation type="submission" date="2023-03" db="EMBL/GenBank/DDBJ databases">
        <title>Halomonas sp. nov., isolated from Korean tranditional fermented seafood 'Jeotgal'.</title>
        <authorList>
            <person name="Kim B."/>
            <person name="Shin N.-R."/>
        </authorList>
    </citation>
    <scope>NUCLEOTIDE SEQUENCE [LARGE SCALE GENOMIC DNA]</scope>
    <source>
        <strain evidence="3 4">SG2L-4</strain>
    </source>
</reference>
<gene>
    <name evidence="3" type="ORF">P1P91_05520</name>
</gene>
<evidence type="ECO:0000256" key="2">
    <source>
        <dbReference type="SAM" id="SignalP"/>
    </source>
</evidence>
<name>A0ABY9Z1X2_9GAMM</name>
<dbReference type="Gene3D" id="2.60.120.380">
    <property type="match status" value="1"/>
</dbReference>
<sequence length="346" mass="36270">MKPAVIITLALGLGVASTQALASDVQERFREEGRQMDLTRYLQADNDARSHNFFYGRAHEHDFSVEKDGTYVFKSQVPGGESTDYRVSATLLDASGSVIAREKGVGNAGGLDLTQRLEKGDYTLRVEGHKFGSSGNAEGSSFYVTVEGADVEDGVSRGEGIAFAGRRPGESKTAMVRRSDAVAAVAPPSSRSPQAETEAPAPASADAGVTTSAPAAAAQSEAGQAAAGGADQTASASSRQGFEEVVADVKIRASGEVMTFEVLEKGTVAVTTSTFPGNEGSYRIEAEVLDSDGKVVARDAGEGFDGDVDLRTELAPGEYRVRVKGQKFGGARSGVNNYELKVRQLD</sequence>
<feature type="region of interest" description="Disordered" evidence="1">
    <location>
        <begin position="162"/>
        <end position="241"/>
    </location>
</feature>
<accession>A0ABY9Z1X2</accession>
<keyword evidence="2" id="KW-0732">Signal</keyword>
<organism evidence="3 4">
    <name type="scientific">Halomonas piscis</name>
    <dbReference type="NCBI Taxonomy" id="3031727"/>
    <lineage>
        <taxon>Bacteria</taxon>
        <taxon>Pseudomonadati</taxon>
        <taxon>Pseudomonadota</taxon>
        <taxon>Gammaproteobacteria</taxon>
        <taxon>Oceanospirillales</taxon>
        <taxon>Halomonadaceae</taxon>
        <taxon>Halomonas</taxon>
    </lineage>
</organism>
<keyword evidence="4" id="KW-1185">Reference proteome</keyword>
<feature type="compositionally biased region" description="Low complexity" evidence="1">
    <location>
        <begin position="181"/>
        <end position="193"/>
    </location>
</feature>
<dbReference type="EMBL" id="CP119391">
    <property type="protein sequence ID" value="WNK21134.1"/>
    <property type="molecule type" value="Genomic_DNA"/>
</dbReference>
<feature type="signal peptide" evidence="2">
    <location>
        <begin position="1"/>
        <end position="22"/>
    </location>
</feature>
<protein>
    <recommendedName>
        <fullName evidence="5">ABC transporter permease</fullName>
    </recommendedName>
</protein>